<feature type="chain" id="PRO_5046420204" evidence="1">
    <location>
        <begin position="32"/>
        <end position="410"/>
    </location>
</feature>
<feature type="signal peptide" evidence="1">
    <location>
        <begin position="1"/>
        <end position="31"/>
    </location>
</feature>
<dbReference type="Pfam" id="PF00144">
    <property type="entry name" value="Beta-lactamase"/>
    <property type="match status" value="1"/>
</dbReference>
<dbReference type="Proteomes" id="UP001501747">
    <property type="component" value="Unassembled WGS sequence"/>
</dbReference>
<keyword evidence="4" id="KW-1185">Reference proteome</keyword>
<dbReference type="SUPFAM" id="SSF56601">
    <property type="entry name" value="beta-lactamase/transpeptidase-like"/>
    <property type="match status" value="1"/>
</dbReference>
<evidence type="ECO:0000259" key="2">
    <source>
        <dbReference type="Pfam" id="PF00144"/>
    </source>
</evidence>
<dbReference type="PANTHER" id="PTHR46825">
    <property type="entry name" value="D-ALANYL-D-ALANINE-CARBOXYPEPTIDASE/ENDOPEPTIDASE AMPH"/>
    <property type="match status" value="1"/>
</dbReference>
<feature type="domain" description="Beta-lactamase-related" evidence="2">
    <location>
        <begin position="51"/>
        <end position="349"/>
    </location>
</feature>
<comment type="caution">
    <text evidence="3">The sequence shown here is derived from an EMBL/GenBank/DDBJ whole genome shotgun (WGS) entry which is preliminary data.</text>
</comment>
<dbReference type="InterPro" id="IPR001466">
    <property type="entry name" value="Beta-lactam-related"/>
</dbReference>
<reference evidence="4" key="1">
    <citation type="journal article" date="2019" name="Int. J. Syst. Evol. Microbiol.">
        <title>The Global Catalogue of Microorganisms (GCM) 10K type strain sequencing project: providing services to taxonomists for standard genome sequencing and annotation.</title>
        <authorList>
            <consortium name="The Broad Institute Genomics Platform"/>
            <consortium name="The Broad Institute Genome Sequencing Center for Infectious Disease"/>
            <person name="Wu L."/>
            <person name="Ma J."/>
        </authorList>
    </citation>
    <scope>NUCLEOTIDE SEQUENCE [LARGE SCALE GENOMIC DNA]</scope>
    <source>
        <strain evidence="4">JCM 17342</strain>
    </source>
</reference>
<proteinExistence type="predicted"/>
<keyword evidence="1" id="KW-0732">Signal</keyword>
<dbReference type="GO" id="GO:0016787">
    <property type="term" value="F:hydrolase activity"/>
    <property type="evidence" value="ECO:0007669"/>
    <property type="project" value="UniProtKB-KW"/>
</dbReference>
<accession>A0ABP7TIR2</accession>
<name>A0ABP7TIR2_9PSEU</name>
<protein>
    <submittedName>
        <fullName evidence="3">Serine hydrolase domain-containing protein</fullName>
    </submittedName>
</protein>
<dbReference type="Gene3D" id="3.40.710.10">
    <property type="entry name" value="DD-peptidase/beta-lactamase superfamily"/>
    <property type="match status" value="1"/>
</dbReference>
<keyword evidence="3" id="KW-0378">Hydrolase</keyword>
<evidence type="ECO:0000256" key="1">
    <source>
        <dbReference type="SAM" id="SignalP"/>
    </source>
</evidence>
<dbReference type="EMBL" id="BAABAL010000019">
    <property type="protein sequence ID" value="GAA4026936.1"/>
    <property type="molecule type" value="Genomic_DNA"/>
</dbReference>
<organism evidence="3 4">
    <name type="scientific">Allokutzneria multivorans</name>
    <dbReference type="NCBI Taxonomy" id="1142134"/>
    <lineage>
        <taxon>Bacteria</taxon>
        <taxon>Bacillati</taxon>
        <taxon>Actinomycetota</taxon>
        <taxon>Actinomycetes</taxon>
        <taxon>Pseudonocardiales</taxon>
        <taxon>Pseudonocardiaceae</taxon>
        <taxon>Allokutzneria</taxon>
    </lineage>
</organism>
<dbReference type="PANTHER" id="PTHR46825:SF7">
    <property type="entry name" value="D-ALANYL-D-ALANINE CARBOXYPEPTIDASE"/>
    <property type="match status" value="1"/>
</dbReference>
<evidence type="ECO:0000313" key="3">
    <source>
        <dbReference type="EMBL" id="GAA4026936.1"/>
    </source>
</evidence>
<evidence type="ECO:0000313" key="4">
    <source>
        <dbReference type="Proteomes" id="UP001501747"/>
    </source>
</evidence>
<dbReference type="InterPro" id="IPR050491">
    <property type="entry name" value="AmpC-like"/>
</dbReference>
<gene>
    <name evidence="3" type="ORF">GCM10022247_59860</name>
</gene>
<dbReference type="InterPro" id="IPR012338">
    <property type="entry name" value="Beta-lactam/transpept-like"/>
</dbReference>
<sequence length="410" mass="43712">MTTVARMRGNLARIGVAAVLATALSTGVASAGQPALDPVALQASLTKLHEAGMPAVYAAVRDGKQHWQGAAGVSEVDTEDTRVPARANFEHRIGSVTKPMIATAVLQLVAAKKIALDGPIGDYLPENVPGDLGRRVSVRMLLNHTSGIADFVAALFPKPEDIEANRLRDFDSASLVRTALPLPPTGAPGERWSYSNTNYLILGLLLTKVTKADFREYVERNVLRPAGMERTYFPRKETKIRGPHAKAYEELYGAFVPPKDFSVYKMTWADAAGEIIAPMADVVAFHKALQSGKLLAPAQLAEMKRTVPILAPNGTKVGEYGLGLNVYALPCGRIWGHDGAVWGMGTFSGSTEDGGRQLSVGTNLMKYQRIGSDGTLKPHPTIDPAYLDVITKAACGSSTPSPASAPRTTG</sequence>